<evidence type="ECO:0000256" key="2">
    <source>
        <dbReference type="ARBA" id="ARBA00012334"/>
    </source>
</evidence>
<dbReference type="NCBIfam" id="TIGR00214">
    <property type="entry name" value="lipB"/>
    <property type="match status" value="1"/>
</dbReference>
<accession>A0A381RBU6</accession>
<dbReference type="EMBL" id="UINC01001769">
    <property type="protein sequence ID" value="SUZ88418.1"/>
    <property type="molecule type" value="Genomic_DNA"/>
</dbReference>
<dbReference type="HAMAP" id="MF_00013">
    <property type="entry name" value="LipB"/>
    <property type="match status" value="1"/>
</dbReference>
<evidence type="ECO:0000256" key="3">
    <source>
        <dbReference type="ARBA" id="ARBA00022679"/>
    </source>
</evidence>
<keyword evidence="4" id="KW-0012">Acyltransferase</keyword>
<sequence>MNFVIKDLGLCDYNKALLNQKNTKTDLVNNLGKDTLFLLEHNHTYTLGKNANPSNILNKNCKLFQTDRGGDVTYHGPGQLVGYPIIHLKKMGLGIKSYVSNIEILLIRILNDYDIGASTREGLTGVWVNDRKIASIGIRVSQWVTTHGFSLNVNTDMSYFSNIISCGIDNISMTSMEQELGRKISMEDIKQSTIVHFNQLFK</sequence>
<dbReference type="AlphaFoldDB" id="A0A381RBU6"/>
<evidence type="ECO:0000256" key="1">
    <source>
        <dbReference type="ARBA" id="ARBA00004821"/>
    </source>
</evidence>
<dbReference type="PANTHER" id="PTHR10993">
    <property type="entry name" value="OCTANOYLTRANSFERASE"/>
    <property type="match status" value="1"/>
</dbReference>
<gene>
    <name evidence="6" type="ORF">METZ01_LOCUS41272</name>
</gene>
<dbReference type="UniPathway" id="UPA00538">
    <property type="reaction ID" value="UER00592"/>
</dbReference>
<evidence type="ECO:0000259" key="5">
    <source>
        <dbReference type="PROSITE" id="PS51733"/>
    </source>
</evidence>
<dbReference type="InterPro" id="IPR020605">
    <property type="entry name" value="Octanoyltransferase_CS"/>
</dbReference>
<dbReference type="EC" id="2.3.1.181" evidence="2"/>
<dbReference type="Gene3D" id="3.30.930.10">
    <property type="entry name" value="Bira Bifunctional Protein, Domain 2"/>
    <property type="match status" value="1"/>
</dbReference>
<evidence type="ECO:0000313" key="6">
    <source>
        <dbReference type="EMBL" id="SUZ88418.1"/>
    </source>
</evidence>
<dbReference type="InterPro" id="IPR004143">
    <property type="entry name" value="BPL_LPL_catalytic"/>
</dbReference>
<dbReference type="Pfam" id="PF21948">
    <property type="entry name" value="LplA-B_cat"/>
    <property type="match status" value="1"/>
</dbReference>
<name>A0A381RBU6_9ZZZZ</name>
<dbReference type="PIRSF" id="PIRSF016262">
    <property type="entry name" value="LPLase"/>
    <property type="match status" value="1"/>
</dbReference>
<dbReference type="SUPFAM" id="SSF55681">
    <property type="entry name" value="Class II aaRS and biotin synthetases"/>
    <property type="match status" value="1"/>
</dbReference>
<dbReference type="InterPro" id="IPR045864">
    <property type="entry name" value="aa-tRNA-synth_II/BPL/LPL"/>
</dbReference>
<dbReference type="PANTHER" id="PTHR10993:SF7">
    <property type="entry name" value="LIPOYLTRANSFERASE 2, MITOCHONDRIAL-RELATED"/>
    <property type="match status" value="1"/>
</dbReference>
<proteinExistence type="inferred from homology"/>
<dbReference type="InterPro" id="IPR000544">
    <property type="entry name" value="Octanoyltransferase"/>
</dbReference>
<evidence type="ECO:0000256" key="4">
    <source>
        <dbReference type="ARBA" id="ARBA00023315"/>
    </source>
</evidence>
<dbReference type="PROSITE" id="PS01313">
    <property type="entry name" value="LIPB"/>
    <property type="match status" value="1"/>
</dbReference>
<reference evidence="6" key="1">
    <citation type="submission" date="2018-05" db="EMBL/GenBank/DDBJ databases">
        <authorList>
            <person name="Lanie J.A."/>
            <person name="Ng W.-L."/>
            <person name="Kazmierczak K.M."/>
            <person name="Andrzejewski T.M."/>
            <person name="Davidsen T.M."/>
            <person name="Wayne K.J."/>
            <person name="Tettelin H."/>
            <person name="Glass J.I."/>
            <person name="Rusch D."/>
            <person name="Podicherti R."/>
            <person name="Tsui H.-C.T."/>
            <person name="Winkler M.E."/>
        </authorList>
    </citation>
    <scope>NUCLEOTIDE SEQUENCE</scope>
</reference>
<dbReference type="GO" id="GO:0033819">
    <property type="term" value="F:lipoyl(octanoyl) transferase activity"/>
    <property type="evidence" value="ECO:0007669"/>
    <property type="project" value="UniProtKB-EC"/>
</dbReference>
<dbReference type="GO" id="GO:0009249">
    <property type="term" value="P:protein lipoylation"/>
    <property type="evidence" value="ECO:0007669"/>
    <property type="project" value="InterPro"/>
</dbReference>
<organism evidence="6">
    <name type="scientific">marine metagenome</name>
    <dbReference type="NCBI Taxonomy" id="408172"/>
    <lineage>
        <taxon>unclassified sequences</taxon>
        <taxon>metagenomes</taxon>
        <taxon>ecological metagenomes</taxon>
    </lineage>
</organism>
<keyword evidence="3" id="KW-0808">Transferase</keyword>
<dbReference type="CDD" id="cd16444">
    <property type="entry name" value="LipB"/>
    <property type="match status" value="1"/>
</dbReference>
<feature type="domain" description="BPL/LPL catalytic" evidence="5">
    <location>
        <begin position="30"/>
        <end position="202"/>
    </location>
</feature>
<dbReference type="PROSITE" id="PS51733">
    <property type="entry name" value="BPL_LPL_CATALYTIC"/>
    <property type="match status" value="1"/>
</dbReference>
<dbReference type="NCBIfam" id="NF010925">
    <property type="entry name" value="PRK14345.1"/>
    <property type="match status" value="1"/>
</dbReference>
<comment type="pathway">
    <text evidence="1">Protein modification; protein lipoylation via endogenous pathway; protein N(6)-(lipoyl)lysine from octanoyl-[acyl-carrier-protein]: step 1/2.</text>
</comment>
<protein>
    <recommendedName>
        <fullName evidence="2">lipoyl(octanoyl) transferase</fullName>
        <ecNumber evidence="2">2.3.1.181</ecNumber>
    </recommendedName>
</protein>